<accession>A0A397S090</accession>
<dbReference type="Gene3D" id="2.60.40.10">
    <property type="entry name" value="Immunoglobulins"/>
    <property type="match status" value="3"/>
</dbReference>
<dbReference type="RefSeq" id="WP_119015693.1">
    <property type="nucleotide sequence ID" value="NZ_QXEV01000003.1"/>
</dbReference>
<proteinExistence type="predicted"/>
<gene>
    <name evidence="2" type="ORF">EI71_00528</name>
</gene>
<reference evidence="2 3" key="1">
    <citation type="submission" date="2018-08" db="EMBL/GenBank/DDBJ databases">
        <title>Genomic Encyclopedia of Archaeal and Bacterial Type Strains, Phase II (KMG-II): from individual species to whole genera.</title>
        <authorList>
            <person name="Goeker M."/>
        </authorList>
    </citation>
    <scope>NUCLEOTIDE SEQUENCE [LARGE SCALE GENOMIC DNA]</scope>
    <source>
        <strain evidence="2 3">ATCC 27112</strain>
    </source>
</reference>
<dbReference type="EMBL" id="QXEV01000003">
    <property type="protein sequence ID" value="RIA78216.1"/>
    <property type="molecule type" value="Genomic_DNA"/>
</dbReference>
<dbReference type="InterPro" id="IPR013783">
    <property type="entry name" value="Ig-like_fold"/>
</dbReference>
<dbReference type="InParanoid" id="A0A397S090"/>
<dbReference type="AlphaFoldDB" id="A0A397S090"/>
<evidence type="ECO:0000256" key="1">
    <source>
        <dbReference type="SAM" id="Phobius"/>
    </source>
</evidence>
<keyword evidence="3" id="KW-1185">Reference proteome</keyword>
<dbReference type="Proteomes" id="UP000266506">
    <property type="component" value="Unassembled WGS sequence"/>
</dbReference>
<protein>
    <submittedName>
        <fullName evidence="2">Uncharacterized protein</fullName>
    </submittedName>
</protein>
<keyword evidence="1" id="KW-1133">Transmembrane helix</keyword>
<keyword evidence="1" id="KW-0472">Membrane</keyword>
<name>A0A397S090_9MOLU</name>
<feature type="transmembrane region" description="Helical" evidence="1">
    <location>
        <begin position="414"/>
        <end position="439"/>
    </location>
</feature>
<evidence type="ECO:0000313" key="3">
    <source>
        <dbReference type="Proteomes" id="UP000266506"/>
    </source>
</evidence>
<organism evidence="2 3">
    <name type="scientific">Anaeroplasma bactoclasticum</name>
    <dbReference type="NCBI Taxonomy" id="2088"/>
    <lineage>
        <taxon>Bacteria</taxon>
        <taxon>Bacillati</taxon>
        <taxon>Mycoplasmatota</taxon>
        <taxon>Mollicutes</taxon>
        <taxon>Anaeroplasmatales</taxon>
        <taxon>Anaeroplasmataceae</taxon>
        <taxon>Anaeroplasma</taxon>
    </lineage>
</organism>
<sequence length="448" mass="51510">MWVNTTVNVPVGASIEDYKNIPKAYLYKNDVCLTDSTITYNTEGDWLYYFKDIDTYTVGQYHVWYKAYDAKYSPGTCTGYKALVTFNVVDKKPPEIKINQNYFYIKRGNDFDLSKNYNVKDNYKLEPVEVLHEINNKKTGTYLVSVIAKDSSGNQAISKFNAVVYENESPVISCDAPGDIIQIPLNKEVDISSHFTAVDSYEGDISDRIEYPIIKNDTVSEYPYTVTVKNEANLSSTYKVTIKVIDDVEPTLELSCHNLVLDYSLDFYLIDYRRYIKRISDNLPINYDNLIITHDLENRVGSYTIWYSYSDGIFTVSDSIEVSLVSYDKPEVYVDDIELTVDNPIDLYDFVSVYDKSDMNVSSTIEIYDENVDYTKAGTYYAEVYCINSSGLSTTKRFKVIVKEEAVESESFNYYFLGLILAFVLIFGLLIFIVLYIVLNKRKLKKSM</sequence>
<dbReference type="OrthoDB" id="383862at2"/>
<comment type="caution">
    <text evidence="2">The sequence shown here is derived from an EMBL/GenBank/DDBJ whole genome shotgun (WGS) entry which is preliminary data.</text>
</comment>
<evidence type="ECO:0000313" key="2">
    <source>
        <dbReference type="EMBL" id="RIA78216.1"/>
    </source>
</evidence>
<keyword evidence="1" id="KW-0812">Transmembrane</keyword>